<accession>A0ABT0BCI8</accession>
<dbReference type="EMBL" id="JALHLF010000022">
    <property type="protein sequence ID" value="MCJ2182664.1"/>
    <property type="molecule type" value="Genomic_DNA"/>
</dbReference>
<evidence type="ECO:0008006" key="4">
    <source>
        <dbReference type="Google" id="ProtNLM"/>
    </source>
</evidence>
<gene>
    <name evidence="2" type="ORF">MTR62_08175</name>
</gene>
<feature type="region of interest" description="Disordered" evidence="1">
    <location>
        <begin position="1"/>
        <end position="40"/>
    </location>
</feature>
<proteinExistence type="predicted"/>
<dbReference type="Gene3D" id="3.40.50.300">
    <property type="entry name" value="P-loop containing nucleotide triphosphate hydrolases"/>
    <property type="match status" value="1"/>
</dbReference>
<dbReference type="InterPro" id="IPR027417">
    <property type="entry name" value="P-loop_NTPase"/>
</dbReference>
<protein>
    <recommendedName>
        <fullName evidence="4">Thymidylate kinase</fullName>
    </recommendedName>
</protein>
<name>A0ABT0BCI8_9SPHN</name>
<evidence type="ECO:0000313" key="3">
    <source>
        <dbReference type="Proteomes" id="UP001162881"/>
    </source>
</evidence>
<evidence type="ECO:0000256" key="1">
    <source>
        <dbReference type="SAM" id="MobiDB-lite"/>
    </source>
</evidence>
<sequence>MSDYHFPRDFPTPGKPDRVRAVDGPGARGAHPPSDTAPPAPARCVALVGCDGSGKSTLAHDLVARLGQHAPTTSVYLGLGTGELGRRLARMPVIGPLVGRFFTRKAAGVHDNPEGRLPGPATALVMLGFSLARRHRFRRVAALRGRGIQVVTDRYPQAEVAGAFDGPGLAWTRKGATLSEALARRERAIYQAMAALPPTLVIRLNVDIDTALARKPDHDRALLEKKVAVMAKLTFGGARIVEVDATRPYPEALETVLDLLRRCGVPT</sequence>
<reference evidence="2" key="1">
    <citation type="submission" date="2022-03" db="EMBL/GenBank/DDBJ databases">
        <title>Identification of a novel bacterium isolated from mangrove sediments.</title>
        <authorList>
            <person name="Pan X."/>
        </authorList>
    </citation>
    <scope>NUCLEOTIDE SEQUENCE</scope>
    <source>
        <strain evidence="2">B1949</strain>
    </source>
</reference>
<dbReference type="Proteomes" id="UP001162881">
    <property type="component" value="Unassembled WGS sequence"/>
</dbReference>
<comment type="caution">
    <text evidence="2">The sequence shown here is derived from an EMBL/GenBank/DDBJ whole genome shotgun (WGS) entry which is preliminary data.</text>
</comment>
<organism evidence="2 3">
    <name type="scientific">Novosphingobium organovorum</name>
    <dbReference type="NCBI Taxonomy" id="2930092"/>
    <lineage>
        <taxon>Bacteria</taxon>
        <taxon>Pseudomonadati</taxon>
        <taxon>Pseudomonadota</taxon>
        <taxon>Alphaproteobacteria</taxon>
        <taxon>Sphingomonadales</taxon>
        <taxon>Sphingomonadaceae</taxon>
        <taxon>Novosphingobium</taxon>
    </lineage>
</organism>
<keyword evidence="3" id="KW-1185">Reference proteome</keyword>
<dbReference type="SUPFAM" id="SSF52540">
    <property type="entry name" value="P-loop containing nucleoside triphosphate hydrolases"/>
    <property type="match status" value="1"/>
</dbReference>
<dbReference type="RefSeq" id="WP_244018821.1">
    <property type="nucleotide sequence ID" value="NZ_JALHLF010000022.1"/>
</dbReference>
<evidence type="ECO:0000313" key="2">
    <source>
        <dbReference type="EMBL" id="MCJ2182664.1"/>
    </source>
</evidence>